<reference evidence="5 6" key="1">
    <citation type="submission" date="2016-10" db="EMBL/GenBank/DDBJ databases">
        <title>Genome sequence of the ascomycete fungus Penicillium subrubescens.</title>
        <authorList>
            <person name="De Vries R.P."/>
            <person name="Peng M."/>
            <person name="Dilokpimol A."/>
            <person name="Hilden K."/>
            <person name="Makela M.R."/>
            <person name="Grigoriev I."/>
            <person name="Riley R."/>
            <person name="Granchi Z."/>
        </authorList>
    </citation>
    <scope>NUCLEOTIDE SEQUENCE [LARGE SCALE GENOMIC DNA]</scope>
    <source>
        <strain evidence="5 6">CBS 132785</strain>
    </source>
</reference>
<evidence type="ECO:0000256" key="2">
    <source>
        <dbReference type="ARBA" id="ARBA00022723"/>
    </source>
</evidence>
<dbReference type="EMBL" id="MNBE01000124">
    <property type="protein sequence ID" value="OKP13787.1"/>
    <property type="molecule type" value="Genomic_DNA"/>
</dbReference>
<sequence length="54" mass="5654">MRDNGSINGITKNGGYAENCILNAEAGVRIPSHVSAAEYAPILCAGVTVFNSMR</sequence>
<keyword evidence="3" id="KW-0862">Zinc</keyword>
<gene>
    <name evidence="5" type="ORF">PENSUB_518</name>
</gene>
<dbReference type="AlphaFoldDB" id="A0A1Q5UMS2"/>
<proteinExistence type="predicted"/>
<dbReference type="STRING" id="1316194.A0A1Q5UMS2"/>
<evidence type="ECO:0000313" key="6">
    <source>
        <dbReference type="Proteomes" id="UP000186955"/>
    </source>
</evidence>
<keyword evidence="2" id="KW-0479">Metal-binding</keyword>
<keyword evidence="4" id="KW-0560">Oxidoreductase</keyword>
<dbReference type="GO" id="GO:0005737">
    <property type="term" value="C:cytoplasm"/>
    <property type="evidence" value="ECO:0007669"/>
    <property type="project" value="TreeGrafter"/>
</dbReference>
<dbReference type="GO" id="GO:0046872">
    <property type="term" value="F:metal ion binding"/>
    <property type="evidence" value="ECO:0007669"/>
    <property type="project" value="UniProtKB-KW"/>
</dbReference>
<evidence type="ECO:0000313" key="5">
    <source>
        <dbReference type="EMBL" id="OKP13787.1"/>
    </source>
</evidence>
<keyword evidence="6" id="KW-1185">Reference proteome</keyword>
<evidence type="ECO:0000256" key="3">
    <source>
        <dbReference type="ARBA" id="ARBA00022833"/>
    </source>
</evidence>
<dbReference type="PANTHER" id="PTHR42940:SF7">
    <property type="entry name" value="ALCOHOL DEHYDROGENASE-LIKE N-TERMINAL DOMAIN-CONTAINING PROTEIN"/>
    <property type="match status" value="1"/>
</dbReference>
<dbReference type="Gene3D" id="3.90.180.10">
    <property type="entry name" value="Medium-chain alcohol dehydrogenases, catalytic domain"/>
    <property type="match status" value="1"/>
</dbReference>
<protein>
    <submittedName>
        <fullName evidence="5">Uncharacterized protein</fullName>
    </submittedName>
</protein>
<dbReference type="SUPFAM" id="SSF50129">
    <property type="entry name" value="GroES-like"/>
    <property type="match status" value="1"/>
</dbReference>
<dbReference type="InterPro" id="IPR011032">
    <property type="entry name" value="GroES-like_sf"/>
</dbReference>
<organism evidence="5 6">
    <name type="scientific">Penicillium subrubescens</name>
    <dbReference type="NCBI Taxonomy" id="1316194"/>
    <lineage>
        <taxon>Eukaryota</taxon>
        <taxon>Fungi</taxon>
        <taxon>Dikarya</taxon>
        <taxon>Ascomycota</taxon>
        <taxon>Pezizomycotina</taxon>
        <taxon>Eurotiomycetes</taxon>
        <taxon>Eurotiomycetidae</taxon>
        <taxon>Eurotiales</taxon>
        <taxon>Aspergillaceae</taxon>
        <taxon>Penicillium</taxon>
    </lineage>
</organism>
<name>A0A1Q5UMS2_9EURO</name>
<evidence type="ECO:0000256" key="1">
    <source>
        <dbReference type="ARBA" id="ARBA00001947"/>
    </source>
</evidence>
<dbReference type="PANTHER" id="PTHR42940">
    <property type="entry name" value="ALCOHOL DEHYDROGENASE 1-RELATED"/>
    <property type="match status" value="1"/>
</dbReference>
<comment type="caution">
    <text evidence="5">The sequence shown here is derived from an EMBL/GenBank/DDBJ whole genome shotgun (WGS) entry which is preliminary data.</text>
</comment>
<accession>A0A1Q5UMS2</accession>
<comment type="cofactor">
    <cofactor evidence="1">
        <name>Zn(2+)</name>
        <dbReference type="ChEBI" id="CHEBI:29105"/>
    </cofactor>
</comment>
<dbReference type="Gene3D" id="3.40.50.720">
    <property type="entry name" value="NAD(P)-binding Rossmann-like Domain"/>
    <property type="match status" value="1"/>
</dbReference>
<dbReference type="GO" id="GO:0004022">
    <property type="term" value="F:alcohol dehydrogenase (NAD+) activity"/>
    <property type="evidence" value="ECO:0007669"/>
    <property type="project" value="TreeGrafter"/>
</dbReference>
<evidence type="ECO:0000256" key="4">
    <source>
        <dbReference type="ARBA" id="ARBA00023002"/>
    </source>
</evidence>
<dbReference type="Proteomes" id="UP000186955">
    <property type="component" value="Unassembled WGS sequence"/>
</dbReference>